<evidence type="ECO:0000313" key="4">
    <source>
        <dbReference type="Proteomes" id="UP001150062"/>
    </source>
</evidence>
<keyword evidence="4" id="KW-1185">Reference proteome</keyword>
<dbReference type="Gene3D" id="3.40.50.620">
    <property type="entry name" value="HUPs"/>
    <property type="match status" value="1"/>
</dbReference>
<dbReference type="GO" id="GO:0016779">
    <property type="term" value="F:nucleotidyltransferase activity"/>
    <property type="evidence" value="ECO:0007669"/>
    <property type="project" value="UniProtKB-KW"/>
</dbReference>
<evidence type="ECO:0000259" key="2">
    <source>
        <dbReference type="Pfam" id="PF01467"/>
    </source>
</evidence>
<reference evidence="3" key="1">
    <citation type="submission" date="2022-08" db="EMBL/GenBank/DDBJ databases">
        <title>Novel sulfate-reducing endosymbionts in the free-living metamonad Anaeramoeba.</title>
        <authorList>
            <person name="Jerlstrom-Hultqvist J."/>
            <person name="Cepicka I."/>
            <person name="Gallot-Lavallee L."/>
            <person name="Salas-Leiva D."/>
            <person name="Curtis B.A."/>
            <person name="Zahonova K."/>
            <person name="Pipaliya S."/>
            <person name="Dacks J."/>
            <person name="Roger A.J."/>
        </authorList>
    </citation>
    <scope>NUCLEOTIDE SEQUENCE</scope>
    <source>
        <strain evidence="3">Schooner1</strain>
    </source>
</reference>
<dbReference type="InterPro" id="IPR004821">
    <property type="entry name" value="Cyt_trans-like"/>
</dbReference>
<dbReference type="NCBIfam" id="NF001985">
    <property type="entry name" value="PRK00777.1"/>
    <property type="match status" value="1"/>
</dbReference>
<keyword evidence="3" id="KW-0548">Nucleotidyltransferase</keyword>
<dbReference type="EMBL" id="JAOAOG010000320">
    <property type="protein sequence ID" value="KAJ6229490.1"/>
    <property type="molecule type" value="Genomic_DNA"/>
</dbReference>
<dbReference type="SUPFAM" id="SSF52374">
    <property type="entry name" value="Nucleotidylyl transferase"/>
    <property type="match status" value="1"/>
</dbReference>
<evidence type="ECO:0000313" key="3">
    <source>
        <dbReference type="EMBL" id="KAJ6229490.1"/>
    </source>
</evidence>
<accession>A0ABQ8XBH6</accession>
<comment type="caution">
    <text evidence="3">The sequence shown here is derived from an EMBL/GenBank/DDBJ whole genome shotgun (WGS) entry which is preliminary data.</text>
</comment>
<feature type="region of interest" description="Disordered" evidence="1">
    <location>
        <begin position="331"/>
        <end position="363"/>
    </location>
</feature>
<name>A0ABQ8XBH6_9EUKA</name>
<feature type="region of interest" description="Disordered" evidence="1">
    <location>
        <begin position="143"/>
        <end position="169"/>
    </location>
</feature>
<dbReference type="Pfam" id="PF01467">
    <property type="entry name" value="CTP_transf_like"/>
    <property type="match status" value="1"/>
</dbReference>
<evidence type="ECO:0000256" key="1">
    <source>
        <dbReference type="SAM" id="MobiDB-lite"/>
    </source>
</evidence>
<dbReference type="InterPro" id="IPR014729">
    <property type="entry name" value="Rossmann-like_a/b/a_fold"/>
</dbReference>
<feature type="compositionally biased region" description="Basic and acidic residues" evidence="1">
    <location>
        <begin position="349"/>
        <end position="363"/>
    </location>
</feature>
<dbReference type="PANTHER" id="PTHR10695">
    <property type="entry name" value="DEPHOSPHO-COA KINASE-RELATED"/>
    <property type="match status" value="1"/>
</dbReference>
<protein>
    <submittedName>
        <fullName evidence="3">Phosphopantetheine adenylyltransferase</fullName>
    </submittedName>
</protein>
<gene>
    <name evidence="3" type="ORF">M0813_07719</name>
</gene>
<organism evidence="3 4">
    <name type="scientific">Anaeramoeba flamelloides</name>
    <dbReference type="NCBI Taxonomy" id="1746091"/>
    <lineage>
        <taxon>Eukaryota</taxon>
        <taxon>Metamonada</taxon>
        <taxon>Anaeramoebidae</taxon>
        <taxon>Anaeramoeba</taxon>
    </lineage>
</organism>
<feature type="domain" description="Cytidyltransferase-like" evidence="2">
    <location>
        <begin position="174"/>
        <end position="317"/>
    </location>
</feature>
<keyword evidence="3" id="KW-0808">Transferase</keyword>
<proteinExistence type="predicted"/>
<dbReference type="PANTHER" id="PTHR10695:SF46">
    <property type="entry name" value="BIFUNCTIONAL COENZYME A SYNTHASE-RELATED"/>
    <property type="match status" value="1"/>
</dbReference>
<sequence length="382" mass="43431">MSIGFLSLNVPSDPYNVLSHDKNISLLYTSVGKSEKALFVGISSLLELNFDLVQKILILYYSVATLKNPQLEVCLIPMENPSGFLINQSMITVVFDSLEEELGKENLNKINESRVENNYEPLEYQECTAQSIPLSFSTNSLSDWSSADEGSDNSDQVVEREDNQGSNPSYTGVILGGTFDRLHSGHRALLTVASLSATDVIIIGVTDGEKLLGKKYLSRLIESYETRRNNVEKFVKYINPDLEIITVKLEDAFGPSVTATNIDAIVVSYETRRGAEHVNRIRKERKLKELEVVVIDYVQNLVYIDKNDFKLSSSSLRHLDWLKMQKKVLHKKKKQIRHETKERKKKEKKEKGGNNKKKDIKKKDKTVLKDSLEIKNFINLKK</sequence>
<dbReference type="Proteomes" id="UP001150062">
    <property type="component" value="Unassembled WGS sequence"/>
</dbReference>